<dbReference type="OrthoDB" id="6347071at2759"/>
<protein>
    <recommendedName>
        <fullName evidence="6">Serpin domain-containing protein</fullName>
    </recommendedName>
</protein>
<evidence type="ECO:0000313" key="7">
    <source>
        <dbReference type="EMBL" id="TRY62634.1"/>
    </source>
</evidence>
<evidence type="ECO:0000256" key="2">
    <source>
        <dbReference type="ARBA" id="ARBA00022690"/>
    </source>
</evidence>
<dbReference type="SMART" id="SM00093">
    <property type="entry name" value="SERPIN"/>
    <property type="match status" value="1"/>
</dbReference>
<dbReference type="SUPFAM" id="SSF56574">
    <property type="entry name" value="Serpins"/>
    <property type="match status" value="1"/>
</dbReference>
<dbReference type="Gene3D" id="2.30.39.10">
    <property type="entry name" value="Alpha-1-antitrypsin, domain 1"/>
    <property type="match status" value="1"/>
</dbReference>
<dbReference type="EMBL" id="VCGU01000458">
    <property type="protein sequence ID" value="TRY62634.1"/>
    <property type="molecule type" value="Genomic_DNA"/>
</dbReference>
<feature type="region of interest" description="Disordered" evidence="5">
    <location>
        <begin position="62"/>
        <end position="84"/>
    </location>
</feature>
<evidence type="ECO:0000256" key="4">
    <source>
        <dbReference type="RuleBase" id="RU000411"/>
    </source>
</evidence>
<feature type="compositionally biased region" description="Polar residues" evidence="5">
    <location>
        <begin position="74"/>
        <end position="84"/>
    </location>
</feature>
<keyword evidence="2" id="KW-0646">Protease inhibitor</keyword>
<dbReference type="GO" id="GO:0005615">
    <property type="term" value="C:extracellular space"/>
    <property type="evidence" value="ECO:0007669"/>
    <property type="project" value="InterPro"/>
</dbReference>
<gene>
    <name evidence="7" type="ORF">TCAL_10991</name>
</gene>
<dbReference type="Proteomes" id="UP000318571">
    <property type="component" value="Chromosome 10"/>
</dbReference>
<dbReference type="Pfam" id="PF00079">
    <property type="entry name" value="Serpin"/>
    <property type="match status" value="1"/>
</dbReference>
<keyword evidence="8" id="KW-1185">Reference proteome</keyword>
<evidence type="ECO:0000256" key="3">
    <source>
        <dbReference type="ARBA" id="ARBA00022900"/>
    </source>
</evidence>
<comment type="similarity">
    <text evidence="1 4">Belongs to the serpin family.</text>
</comment>
<dbReference type="InterPro" id="IPR023795">
    <property type="entry name" value="Serpin_CS"/>
</dbReference>
<dbReference type="PANTHER" id="PTHR11461:SF211">
    <property type="entry name" value="GH10112P-RELATED"/>
    <property type="match status" value="1"/>
</dbReference>
<dbReference type="InterPro" id="IPR042185">
    <property type="entry name" value="Serpin_sf_2"/>
</dbReference>
<dbReference type="PANTHER" id="PTHR11461">
    <property type="entry name" value="SERINE PROTEASE INHIBITOR, SERPIN"/>
    <property type="match status" value="1"/>
</dbReference>
<dbReference type="InterPro" id="IPR036186">
    <property type="entry name" value="Serpin_sf"/>
</dbReference>
<dbReference type="OMA" id="TPMFVAD"/>
<feature type="domain" description="Serpin" evidence="6">
    <location>
        <begin position="107"/>
        <end position="466"/>
    </location>
</feature>
<evidence type="ECO:0000313" key="8">
    <source>
        <dbReference type="Proteomes" id="UP000318571"/>
    </source>
</evidence>
<dbReference type="Gene3D" id="3.30.497.10">
    <property type="entry name" value="Antithrombin, subunit I, domain 2"/>
    <property type="match status" value="1"/>
</dbReference>
<feature type="compositionally biased region" description="Basic and acidic residues" evidence="5">
    <location>
        <begin position="63"/>
        <end position="73"/>
    </location>
</feature>
<dbReference type="InterPro" id="IPR023796">
    <property type="entry name" value="Serpin_dom"/>
</dbReference>
<keyword evidence="3" id="KW-0722">Serine protease inhibitor</keyword>
<name>A0A553NB15_TIGCA</name>
<accession>A0A553NB15</accession>
<comment type="caution">
    <text evidence="7">The sequence shown here is derived from an EMBL/GenBank/DDBJ whole genome shotgun (WGS) entry which is preliminary data.</text>
</comment>
<proteinExistence type="inferred from homology"/>
<evidence type="ECO:0000256" key="5">
    <source>
        <dbReference type="SAM" id="MobiDB-lite"/>
    </source>
</evidence>
<dbReference type="GO" id="GO:0004867">
    <property type="term" value="F:serine-type endopeptidase inhibitor activity"/>
    <property type="evidence" value="ECO:0007669"/>
    <property type="project" value="UniProtKB-KW"/>
</dbReference>
<dbReference type="InterPro" id="IPR042178">
    <property type="entry name" value="Serpin_sf_1"/>
</dbReference>
<dbReference type="CDD" id="cd19601">
    <property type="entry name" value="serpin42Da-like"/>
    <property type="match status" value="1"/>
</dbReference>
<sequence>MIKSEQVRIDVSSLRFNEMKIGLLFILALVLDGARLNQALEDTEADEDGLTLEEFFEMTEFEDDHHQTQKSEDSPQIATPSTSSATMALKHEGAVKTLAQANDAFKAKLYPLLVQTAGQDQNMVMSGFSASAVLAMAFMGATGQTASQLQTGLALPEDQEPLRAGFEELFEVLKSNENFTMEAANRLYVHQNYELLGDFLKATLAHFKAETENVDFSQEAKARQTINDWVSERTHDKIKDLIPEGVLSDLTRLVLVNAVYFKGLWANKFDAKHTSEGDFQLLNGETVKVPMMKISEKFRAIMNKDLNATILEMPYKGDRLAMLIFLPRKADGFQALEEKFPSLDLTQLNLSQPNKFDVALPKFKFESTHDLVSPLKAMGIQDMFDKSQADFSGISAQKDLYVSAVMQKAFIEVNEEGTEAAAATSAIMMTRAMIMTPRFVCDRPFLFAIRDNLTGMTLFSGRVMDPSK</sequence>
<dbReference type="InterPro" id="IPR000215">
    <property type="entry name" value="Serpin_fam"/>
</dbReference>
<evidence type="ECO:0000259" key="6">
    <source>
        <dbReference type="SMART" id="SM00093"/>
    </source>
</evidence>
<evidence type="ECO:0000256" key="1">
    <source>
        <dbReference type="ARBA" id="ARBA00009500"/>
    </source>
</evidence>
<reference evidence="7 8" key="1">
    <citation type="journal article" date="2018" name="Nat. Ecol. Evol.">
        <title>Genomic signatures of mitonuclear coevolution across populations of Tigriopus californicus.</title>
        <authorList>
            <person name="Barreto F.S."/>
            <person name="Watson E.T."/>
            <person name="Lima T.G."/>
            <person name="Willett C.S."/>
            <person name="Edmands S."/>
            <person name="Li W."/>
            <person name="Burton R.S."/>
        </authorList>
    </citation>
    <scope>NUCLEOTIDE SEQUENCE [LARGE SCALE GENOMIC DNA]</scope>
    <source>
        <strain evidence="7 8">San Diego</strain>
    </source>
</reference>
<organism evidence="7 8">
    <name type="scientific">Tigriopus californicus</name>
    <name type="common">Marine copepod</name>
    <dbReference type="NCBI Taxonomy" id="6832"/>
    <lineage>
        <taxon>Eukaryota</taxon>
        <taxon>Metazoa</taxon>
        <taxon>Ecdysozoa</taxon>
        <taxon>Arthropoda</taxon>
        <taxon>Crustacea</taxon>
        <taxon>Multicrustacea</taxon>
        <taxon>Hexanauplia</taxon>
        <taxon>Copepoda</taxon>
        <taxon>Harpacticoida</taxon>
        <taxon>Harpacticidae</taxon>
        <taxon>Tigriopus</taxon>
    </lineage>
</organism>
<dbReference type="AlphaFoldDB" id="A0A553NB15"/>
<dbReference type="PROSITE" id="PS00284">
    <property type="entry name" value="SERPIN"/>
    <property type="match status" value="1"/>
</dbReference>
<dbReference type="STRING" id="6832.A0A553NB15"/>